<keyword evidence="3" id="KW-1185">Reference proteome</keyword>
<dbReference type="SUPFAM" id="SSF48452">
    <property type="entry name" value="TPR-like"/>
    <property type="match status" value="1"/>
</dbReference>
<gene>
    <name evidence="2" type="ORF">FUA22_12855</name>
</gene>
<organism evidence="2 3">
    <name type="scientific">Seonamhaeicola maritimus</name>
    <dbReference type="NCBI Taxonomy" id="2591822"/>
    <lineage>
        <taxon>Bacteria</taxon>
        <taxon>Pseudomonadati</taxon>
        <taxon>Bacteroidota</taxon>
        <taxon>Flavobacteriia</taxon>
        <taxon>Flavobacteriales</taxon>
        <taxon>Flavobacteriaceae</taxon>
    </lineage>
</organism>
<keyword evidence="1" id="KW-1133">Transmembrane helix</keyword>
<name>A0A5C7GJQ5_9FLAO</name>
<protein>
    <recommendedName>
        <fullName evidence="4">Tetratricopeptide repeat protein</fullName>
    </recommendedName>
</protein>
<keyword evidence="1" id="KW-0812">Transmembrane</keyword>
<accession>A0A5C7GJQ5</accession>
<sequence>MEDKNYILFESYLSGELSSDEVAAFELRLNTEPEFNQAFNTYKELSSFLENKLENEEASAAFEANLKKISDKHFSKDELVSEGKQKSKVFKFYKYAVAASVIFFLGLFTFNQFSNPTYSDFDNHGAISLTVRGEQNQQDLIKIAEEAFNAGDYINAEEALIDLIKQDVENIELKLYQAITSIELNKFDVADNLLEDIKNGNSAFKHKATWYHGLSKLKQKDHKACVDILKTLPEHADDYEDAQALIKKLD</sequence>
<evidence type="ECO:0008006" key="4">
    <source>
        <dbReference type="Google" id="ProtNLM"/>
    </source>
</evidence>
<feature type="transmembrane region" description="Helical" evidence="1">
    <location>
        <begin position="92"/>
        <end position="110"/>
    </location>
</feature>
<evidence type="ECO:0000313" key="2">
    <source>
        <dbReference type="EMBL" id="TXG37435.1"/>
    </source>
</evidence>
<dbReference type="RefSeq" id="WP_147768961.1">
    <property type="nucleotide sequence ID" value="NZ_VRKQ01000010.1"/>
</dbReference>
<dbReference type="InterPro" id="IPR011990">
    <property type="entry name" value="TPR-like_helical_dom_sf"/>
</dbReference>
<proteinExistence type="predicted"/>
<evidence type="ECO:0000256" key="1">
    <source>
        <dbReference type="SAM" id="Phobius"/>
    </source>
</evidence>
<dbReference type="AlphaFoldDB" id="A0A5C7GJQ5"/>
<comment type="caution">
    <text evidence="2">The sequence shown here is derived from an EMBL/GenBank/DDBJ whole genome shotgun (WGS) entry which is preliminary data.</text>
</comment>
<dbReference type="OrthoDB" id="979271at2"/>
<dbReference type="Gene3D" id="1.25.40.10">
    <property type="entry name" value="Tetratricopeptide repeat domain"/>
    <property type="match status" value="1"/>
</dbReference>
<evidence type="ECO:0000313" key="3">
    <source>
        <dbReference type="Proteomes" id="UP000321080"/>
    </source>
</evidence>
<dbReference type="Proteomes" id="UP000321080">
    <property type="component" value="Unassembled WGS sequence"/>
</dbReference>
<reference evidence="2 3" key="1">
    <citation type="submission" date="2019-08" db="EMBL/GenBank/DDBJ databases">
        <title>Seonamhaeicola sediminis sp. nov., isolated from marine sediment.</title>
        <authorList>
            <person name="Cao W.R."/>
        </authorList>
    </citation>
    <scope>NUCLEOTIDE SEQUENCE [LARGE SCALE GENOMIC DNA]</scope>
    <source>
        <strain evidence="2 3">1505</strain>
    </source>
</reference>
<keyword evidence="1" id="KW-0472">Membrane</keyword>
<dbReference type="EMBL" id="VRKQ01000010">
    <property type="protein sequence ID" value="TXG37435.1"/>
    <property type="molecule type" value="Genomic_DNA"/>
</dbReference>